<dbReference type="Gene3D" id="3.90.550.10">
    <property type="entry name" value="Spore Coat Polysaccharide Biosynthesis Protein SpsA, Chain A"/>
    <property type="match status" value="1"/>
</dbReference>
<organism evidence="2 3">
    <name type="scientific">Archangium minus</name>
    <dbReference type="NCBI Taxonomy" id="83450"/>
    <lineage>
        <taxon>Bacteria</taxon>
        <taxon>Pseudomonadati</taxon>
        <taxon>Myxococcota</taxon>
        <taxon>Myxococcia</taxon>
        <taxon>Myxococcales</taxon>
        <taxon>Cystobacterineae</taxon>
        <taxon>Archangiaceae</taxon>
        <taxon>Archangium</taxon>
    </lineage>
</organism>
<evidence type="ECO:0000313" key="3">
    <source>
        <dbReference type="Proteomes" id="UP001611383"/>
    </source>
</evidence>
<dbReference type="SUPFAM" id="SSF53448">
    <property type="entry name" value="Nucleotide-diphospho-sugar transferases"/>
    <property type="match status" value="1"/>
</dbReference>
<dbReference type="Pfam" id="PF00535">
    <property type="entry name" value="Glycos_transf_2"/>
    <property type="match status" value="1"/>
</dbReference>
<name>A0ABY9X1N3_9BACT</name>
<dbReference type="EMBL" id="CP043494">
    <property type="protein sequence ID" value="WNG49312.1"/>
    <property type="molecule type" value="Genomic_DNA"/>
</dbReference>
<protein>
    <submittedName>
        <fullName evidence="2">Glycosyltransferase</fullName>
    </submittedName>
</protein>
<evidence type="ECO:0000313" key="2">
    <source>
        <dbReference type="EMBL" id="WNG49312.1"/>
    </source>
</evidence>
<dbReference type="InterPro" id="IPR029044">
    <property type="entry name" value="Nucleotide-diphossugar_trans"/>
</dbReference>
<gene>
    <name evidence="2" type="ORF">F0U60_38220</name>
</gene>
<evidence type="ECO:0000259" key="1">
    <source>
        <dbReference type="Pfam" id="PF00535"/>
    </source>
</evidence>
<accession>A0ABY9X1N3</accession>
<dbReference type="PANTHER" id="PTHR10859">
    <property type="entry name" value="GLYCOSYL TRANSFERASE"/>
    <property type="match status" value="1"/>
</dbReference>
<feature type="domain" description="Glycosyltransferase 2-like" evidence="1">
    <location>
        <begin position="8"/>
        <end position="187"/>
    </location>
</feature>
<proteinExistence type="predicted"/>
<dbReference type="Proteomes" id="UP001611383">
    <property type="component" value="Chromosome"/>
</dbReference>
<dbReference type="RefSeq" id="WP_395807067.1">
    <property type="nucleotide sequence ID" value="NZ_CP043494.1"/>
</dbReference>
<dbReference type="InterPro" id="IPR001173">
    <property type="entry name" value="Glyco_trans_2-like"/>
</dbReference>
<reference evidence="2 3" key="1">
    <citation type="submission" date="2019-08" db="EMBL/GenBank/DDBJ databases">
        <title>Archangium and Cystobacter genomes.</title>
        <authorList>
            <person name="Chen I.-C.K."/>
            <person name="Wielgoss S."/>
        </authorList>
    </citation>
    <scope>NUCLEOTIDE SEQUENCE [LARGE SCALE GENOMIC DNA]</scope>
    <source>
        <strain evidence="2 3">Cbm 6</strain>
    </source>
</reference>
<sequence>MTAPTIGVVIPAYNEGARLPGFVEQLTRVCLATASPILELIVLDDGSAPEQAAKERASIEAAQARLTREGSPHRFRFVAAERNSGKGSAIRKGWREADPQAEWLAFLDADGAVSADEFLRLATLAATSRDFDVVVGSRVQMAGRHVERSLFRHLQGRVFATLTDLQFHLGYYDTQCGAKLFRASLLRPLLDRLQEDRWLLDVELLVLMREQGARPLEVPIDWADAGDSKVRFGVDAVRMFLGLKKMHRRLHLLQKHT</sequence>
<dbReference type="PANTHER" id="PTHR10859:SF91">
    <property type="entry name" value="DOLICHYL-PHOSPHATE BETA-GLUCOSYLTRANSFERASE"/>
    <property type="match status" value="1"/>
</dbReference>
<keyword evidence="3" id="KW-1185">Reference proteome</keyword>